<dbReference type="InterPro" id="IPR000160">
    <property type="entry name" value="GGDEF_dom"/>
</dbReference>
<dbReference type="EC" id="2.7.7.65" evidence="2"/>
<keyword evidence="5" id="KW-0472">Membrane</keyword>
<keyword evidence="5" id="KW-1133">Transmembrane helix</keyword>
<evidence type="ECO:0000256" key="6">
    <source>
        <dbReference type="SAM" id="SignalP"/>
    </source>
</evidence>
<dbReference type="Pfam" id="PF00990">
    <property type="entry name" value="GGDEF"/>
    <property type="match status" value="1"/>
</dbReference>
<gene>
    <name evidence="8" type="ORF">SAMN05216289_11057</name>
</gene>
<dbReference type="InterPro" id="IPR050469">
    <property type="entry name" value="Diguanylate_Cyclase"/>
</dbReference>
<name>A0A1I4XIV3_9GAMM</name>
<reference evidence="8 9" key="1">
    <citation type="submission" date="2016-10" db="EMBL/GenBank/DDBJ databases">
        <authorList>
            <person name="de Groot N.N."/>
        </authorList>
    </citation>
    <scope>NUCLEOTIDE SEQUENCE [LARGE SCALE GENOMIC DNA]</scope>
    <source>
        <strain evidence="8 9">CGMCC 1.7659</strain>
    </source>
</reference>
<dbReference type="PANTHER" id="PTHR45138">
    <property type="entry name" value="REGULATORY COMPONENTS OF SENSORY TRANSDUCTION SYSTEM"/>
    <property type="match status" value="1"/>
</dbReference>
<proteinExistence type="predicted"/>
<evidence type="ECO:0000256" key="4">
    <source>
        <dbReference type="SAM" id="Coils"/>
    </source>
</evidence>
<comment type="cofactor">
    <cofactor evidence="1">
        <name>Mg(2+)</name>
        <dbReference type="ChEBI" id="CHEBI:18420"/>
    </cofactor>
</comment>
<evidence type="ECO:0000313" key="8">
    <source>
        <dbReference type="EMBL" id="SFN25858.1"/>
    </source>
</evidence>
<sequence length="709" mass="77336">MNHKPLLAFLLGIGMLPASAAETVVAGVPVAAAAVDTRGVAKTLDSLFEGLILVGGAILGSRGEFALARIEAHAMSALHAVAAAGEAWHQVETMARAQGDLSEAMYALERETEDALLLSDYARSRELASRLLDTARIAGVKEYEASAHGYFGILARRQGDLDAALNSYETAIGLLADSSNDFRKALILSNFGTVLRDRGDFARALELQLDALAIRERIGDRLETSLRNVALLYREIEDEATARSYFERALASVDRLANPETYAPVLGSYASLLNDIGEHAAALSAASEALQIDLALGNRANQGLERLETGRALFGLGRNEESVQQLEGALEIGRELDQHEIVSRALLHLAEISQVRHDSLRARGMIDEAIAGLEKALLRPQLVQAYAVREKIALAEHDPEGALRFLRRYAEQRELLLGTRAGRQLSDLQARHARAEAEKDLTLLQKDNELQNARLEKQEIEKRLGLVALTSLGLALLLITWRFNGISRLNRTLRLKNSEIDQQSKALAEANSRLEERASQLYQAAITDPLTGVYNRSHLREQVGRMLATSIAARRSLAVLVIDYDSFKQVNDQLGHLFGDRVLVEGIAAIRQCLEHGDIIGRFGGEEFIVVLEGERALAAVGVAEAIRSQVQESLSRLPTHGIAVTVSIGVVRLADLPALEEASVDALFDAGDQAMYRAKAAGRNRVALFSRAMHPIEELIRGRDPTSQ</sequence>
<keyword evidence="9" id="KW-1185">Reference proteome</keyword>
<dbReference type="Pfam" id="PF13424">
    <property type="entry name" value="TPR_12"/>
    <property type="match status" value="1"/>
</dbReference>
<dbReference type="PROSITE" id="PS50887">
    <property type="entry name" value="GGDEF"/>
    <property type="match status" value="1"/>
</dbReference>
<feature type="transmembrane region" description="Helical" evidence="5">
    <location>
        <begin position="464"/>
        <end position="484"/>
    </location>
</feature>
<protein>
    <recommendedName>
        <fullName evidence="2">diguanylate cyclase</fullName>
        <ecNumber evidence="2">2.7.7.65</ecNumber>
    </recommendedName>
</protein>
<dbReference type="NCBIfam" id="TIGR00254">
    <property type="entry name" value="GGDEF"/>
    <property type="match status" value="1"/>
</dbReference>
<feature type="domain" description="GGDEF" evidence="7">
    <location>
        <begin position="555"/>
        <end position="692"/>
    </location>
</feature>
<dbReference type="GO" id="GO:0043709">
    <property type="term" value="P:cell adhesion involved in single-species biofilm formation"/>
    <property type="evidence" value="ECO:0007669"/>
    <property type="project" value="TreeGrafter"/>
</dbReference>
<dbReference type="InterPro" id="IPR043128">
    <property type="entry name" value="Rev_trsase/Diguanyl_cyclase"/>
</dbReference>
<dbReference type="Gene3D" id="3.30.70.270">
    <property type="match status" value="1"/>
</dbReference>
<dbReference type="SUPFAM" id="SSF55073">
    <property type="entry name" value="Nucleotide cyclase"/>
    <property type="match status" value="1"/>
</dbReference>
<keyword evidence="5" id="KW-0812">Transmembrane</keyword>
<dbReference type="InterPro" id="IPR011990">
    <property type="entry name" value="TPR-like_helical_dom_sf"/>
</dbReference>
<dbReference type="SUPFAM" id="SSF48452">
    <property type="entry name" value="TPR-like"/>
    <property type="match status" value="2"/>
</dbReference>
<dbReference type="GO" id="GO:0052621">
    <property type="term" value="F:diguanylate cyclase activity"/>
    <property type="evidence" value="ECO:0007669"/>
    <property type="project" value="UniProtKB-EC"/>
</dbReference>
<organism evidence="8 9">
    <name type="scientific">Dokdonella immobilis</name>
    <dbReference type="NCBI Taxonomy" id="578942"/>
    <lineage>
        <taxon>Bacteria</taxon>
        <taxon>Pseudomonadati</taxon>
        <taxon>Pseudomonadota</taxon>
        <taxon>Gammaproteobacteria</taxon>
        <taxon>Lysobacterales</taxon>
        <taxon>Rhodanobacteraceae</taxon>
        <taxon>Dokdonella</taxon>
    </lineage>
</organism>
<keyword evidence="6" id="KW-0732">Signal</keyword>
<evidence type="ECO:0000313" key="9">
    <source>
        <dbReference type="Proteomes" id="UP000198575"/>
    </source>
</evidence>
<evidence type="ECO:0000259" key="7">
    <source>
        <dbReference type="PROSITE" id="PS50887"/>
    </source>
</evidence>
<evidence type="ECO:0000256" key="5">
    <source>
        <dbReference type="SAM" id="Phobius"/>
    </source>
</evidence>
<dbReference type="STRING" id="578942.SAMN05216289_11057"/>
<keyword evidence="4" id="KW-0175">Coiled coil</keyword>
<feature type="signal peptide" evidence="6">
    <location>
        <begin position="1"/>
        <end position="20"/>
    </location>
</feature>
<dbReference type="AlphaFoldDB" id="A0A1I4XIV3"/>
<dbReference type="GO" id="GO:1902201">
    <property type="term" value="P:negative regulation of bacterial-type flagellum-dependent cell motility"/>
    <property type="evidence" value="ECO:0007669"/>
    <property type="project" value="TreeGrafter"/>
</dbReference>
<evidence type="ECO:0000256" key="2">
    <source>
        <dbReference type="ARBA" id="ARBA00012528"/>
    </source>
</evidence>
<dbReference type="EMBL" id="FOVF01000010">
    <property type="protein sequence ID" value="SFN25858.1"/>
    <property type="molecule type" value="Genomic_DNA"/>
</dbReference>
<feature type="chain" id="PRO_5011624643" description="diguanylate cyclase" evidence="6">
    <location>
        <begin position="21"/>
        <end position="709"/>
    </location>
</feature>
<dbReference type="GO" id="GO:0005886">
    <property type="term" value="C:plasma membrane"/>
    <property type="evidence" value="ECO:0007669"/>
    <property type="project" value="TreeGrafter"/>
</dbReference>
<dbReference type="PANTHER" id="PTHR45138:SF9">
    <property type="entry name" value="DIGUANYLATE CYCLASE DGCM-RELATED"/>
    <property type="match status" value="1"/>
</dbReference>
<feature type="coiled-coil region" evidence="4">
    <location>
        <begin position="425"/>
        <end position="463"/>
    </location>
</feature>
<dbReference type="InterPro" id="IPR029787">
    <property type="entry name" value="Nucleotide_cyclase"/>
</dbReference>
<evidence type="ECO:0000256" key="3">
    <source>
        <dbReference type="ARBA" id="ARBA00034247"/>
    </source>
</evidence>
<accession>A0A1I4XIV3</accession>
<dbReference type="Gene3D" id="1.25.40.10">
    <property type="entry name" value="Tetratricopeptide repeat domain"/>
    <property type="match status" value="2"/>
</dbReference>
<comment type="catalytic activity">
    <reaction evidence="3">
        <text>2 GTP = 3',3'-c-di-GMP + 2 diphosphate</text>
        <dbReference type="Rhea" id="RHEA:24898"/>
        <dbReference type="ChEBI" id="CHEBI:33019"/>
        <dbReference type="ChEBI" id="CHEBI:37565"/>
        <dbReference type="ChEBI" id="CHEBI:58805"/>
        <dbReference type="EC" id="2.7.7.65"/>
    </reaction>
</comment>
<dbReference type="CDD" id="cd01949">
    <property type="entry name" value="GGDEF"/>
    <property type="match status" value="1"/>
</dbReference>
<dbReference type="SMART" id="SM00028">
    <property type="entry name" value="TPR"/>
    <property type="match status" value="3"/>
</dbReference>
<dbReference type="FunFam" id="3.30.70.270:FF:000001">
    <property type="entry name" value="Diguanylate cyclase domain protein"/>
    <property type="match status" value="1"/>
</dbReference>
<dbReference type="InterPro" id="IPR019734">
    <property type="entry name" value="TPR_rpt"/>
</dbReference>
<dbReference type="Proteomes" id="UP000198575">
    <property type="component" value="Unassembled WGS sequence"/>
</dbReference>
<evidence type="ECO:0000256" key="1">
    <source>
        <dbReference type="ARBA" id="ARBA00001946"/>
    </source>
</evidence>
<dbReference type="RefSeq" id="WP_175497987.1">
    <property type="nucleotide sequence ID" value="NZ_FOVF01000010.1"/>
</dbReference>
<dbReference type="SMART" id="SM00267">
    <property type="entry name" value="GGDEF"/>
    <property type="match status" value="1"/>
</dbReference>